<keyword evidence="8" id="KW-0540">Nuclease</keyword>
<dbReference type="InterPro" id="IPR000719">
    <property type="entry name" value="Prot_kinase_dom"/>
</dbReference>
<gene>
    <name evidence="8" type="ORF">CAP_0671</name>
</gene>
<name>A0A017TE44_9BACT</name>
<dbReference type="PROSITE" id="PS50011">
    <property type="entry name" value="PROTEIN_KINASE_DOM"/>
    <property type="match status" value="1"/>
</dbReference>
<accession>A0A017TE44</accession>
<feature type="domain" description="Protein kinase" evidence="7">
    <location>
        <begin position="14"/>
        <end position="282"/>
    </location>
</feature>
<organism evidence="8 9">
    <name type="scientific">Chondromyces apiculatus DSM 436</name>
    <dbReference type="NCBI Taxonomy" id="1192034"/>
    <lineage>
        <taxon>Bacteria</taxon>
        <taxon>Pseudomonadati</taxon>
        <taxon>Myxococcota</taxon>
        <taxon>Polyangia</taxon>
        <taxon>Polyangiales</taxon>
        <taxon>Polyangiaceae</taxon>
        <taxon>Chondromyces</taxon>
    </lineage>
</organism>
<evidence type="ECO:0000256" key="1">
    <source>
        <dbReference type="ARBA" id="ARBA00022679"/>
    </source>
</evidence>
<keyword evidence="4" id="KW-0067">ATP-binding</keyword>
<keyword evidence="6" id="KW-0472">Membrane</keyword>
<keyword evidence="6" id="KW-1133">Transmembrane helix</keyword>
<dbReference type="STRING" id="1192034.CAP_0671"/>
<dbReference type="SUPFAM" id="SSF56112">
    <property type="entry name" value="Protein kinase-like (PK-like)"/>
    <property type="match status" value="1"/>
</dbReference>
<dbReference type="EMBL" id="ASRX01000011">
    <property type="protein sequence ID" value="EYF07192.1"/>
    <property type="molecule type" value="Genomic_DNA"/>
</dbReference>
<dbReference type="PANTHER" id="PTHR43289">
    <property type="entry name" value="MITOGEN-ACTIVATED PROTEIN KINASE KINASE KINASE 20-RELATED"/>
    <property type="match status" value="1"/>
</dbReference>
<evidence type="ECO:0000256" key="2">
    <source>
        <dbReference type="ARBA" id="ARBA00022741"/>
    </source>
</evidence>
<keyword evidence="1" id="KW-0808">Transferase</keyword>
<comment type="caution">
    <text evidence="8">The sequence shown here is derived from an EMBL/GenBank/DDBJ whole genome shotgun (WGS) entry which is preliminary data.</text>
</comment>
<evidence type="ECO:0000313" key="9">
    <source>
        <dbReference type="Proteomes" id="UP000019678"/>
    </source>
</evidence>
<evidence type="ECO:0000259" key="7">
    <source>
        <dbReference type="PROSITE" id="PS50011"/>
    </source>
</evidence>
<evidence type="ECO:0000256" key="6">
    <source>
        <dbReference type="SAM" id="Phobius"/>
    </source>
</evidence>
<keyword evidence="6" id="KW-0812">Transmembrane</keyword>
<dbReference type="GO" id="GO:0004674">
    <property type="term" value="F:protein serine/threonine kinase activity"/>
    <property type="evidence" value="ECO:0007669"/>
    <property type="project" value="TreeGrafter"/>
</dbReference>
<dbReference type="PANTHER" id="PTHR43289:SF6">
    <property type="entry name" value="SERINE_THREONINE-PROTEIN KINASE NEKL-3"/>
    <property type="match status" value="1"/>
</dbReference>
<dbReference type="InterPro" id="IPR011009">
    <property type="entry name" value="Kinase-like_dom_sf"/>
</dbReference>
<dbReference type="RefSeq" id="WP_044238220.1">
    <property type="nucleotide sequence ID" value="NZ_ASRX01000011.1"/>
</dbReference>
<dbReference type="GO" id="GO:0005524">
    <property type="term" value="F:ATP binding"/>
    <property type="evidence" value="ECO:0007669"/>
    <property type="project" value="UniProtKB-KW"/>
</dbReference>
<dbReference type="eggNOG" id="COG0515">
    <property type="taxonomic scope" value="Bacteria"/>
</dbReference>
<feature type="compositionally biased region" description="Acidic residues" evidence="5">
    <location>
        <begin position="337"/>
        <end position="355"/>
    </location>
</feature>
<feature type="region of interest" description="Disordered" evidence="5">
    <location>
        <begin position="333"/>
        <end position="391"/>
    </location>
</feature>
<evidence type="ECO:0000256" key="4">
    <source>
        <dbReference type="ARBA" id="ARBA00022840"/>
    </source>
</evidence>
<reference evidence="8 9" key="1">
    <citation type="submission" date="2013-05" db="EMBL/GenBank/DDBJ databases">
        <title>Genome assembly of Chondromyces apiculatus DSM 436.</title>
        <authorList>
            <person name="Sharma G."/>
            <person name="Khatri I."/>
            <person name="Kaur C."/>
            <person name="Mayilraj S."/>
            <person name="Subramanian S."/>
        </authorList>
    </citation>
    <scope>NUCLEOTIDE SEQUENCE [LARGE SCALE GENOMIC DNA]</scope>
    <source>
        <strain evidence="8 9">DSM 436</strain>
    </source>
</reference>
<protein>
    <submittedName>
        <fullName evidence="8">Exonuclease SbcC</fullName>
    </submittedName>
</protein>
<feature type="transmembrane region" description="Helical" evidence="6">
    <location>
        <begin position="486"/>
        <end position="509"/>
    </location>
</feature>
<evidence type="ECO:0000256" key="3">
    <source>
        <dbReference type="ARBA" id="ARBA00022777"/>
    </source>
</evidence>
<feature type="compositionally biased region" description="Low complexity" evidence="5">
    <location>
        <begin position="363"/>
        <end position="372"/>
    </location>
</feature>
<keyword evidence="8" id="KW-0269">Exonuclease</keyword>
<sequence>MFPAEPVPETLGTYKVLKRLSGAGSTSVYLARVDGPLGFQRNCELKLVPNTVEGDSRFAEELAREAWICSRLNHPAIVRMYDFFEHEEKLVLVLEHVEGVHLDRFLRHLVSRQQKLGDASIYYIMQQVSGALAHAHSALDQQGEPAPVIHRNIHPGNIVIGWDGQVRVTGFGLGKILGRTPDTVVGMVKGTPGYMAPEQSRGERATSKADVYTVGLLLWAMLAGRRPPVDGSRPAQISTLRPDVPQPVMAMIEAALSPKPEERKTDCGIIEKTLTRVLRPEVGKGELIRCIQSVHATIEIEDADGEDVRRPTIPVKAKGGFFMKVPGTARLPAESIESSEDGATELSADDVEPADDQPPAPPAVAAGKPPVARNTVESPSQIQFGPPPRLPAAGTPLPGAVVLAPAIGTPLPAAAVTVTSASDPALTPTPGPIQFGPPPTQFGPPPTLPSGTPAFGAPPSLGSGTPSNVATEVTQSRSFVPSSRSVIGTVIVSAATATLVAVVWIVIAYRTPRPATDQPPTPTAPTASVRPTGNPLPPALPPQTLPSTQPAARPAPDAATLPAGSGLLTITFPEEAGVYISGRYLGEANAPLQVRCGQWFVRLARPGKSKYPEWLTKGQTVNVTCQGATTLVMQPSSRP</sequence>
<dbReference type="OrthoDB" id="5488531at2"/>
<dbReference type="Pfam" id="PF00069">
    <property type="entry name" value="Pkinase"/>
    <property type="match status" value="1"/>
</dbReference>
<dbReference type="Gene3D" id="3.30.200.20">
    <property type="entry name" value="Phosphorylase Kinase, domain 1"/>
    <property type="match status" value="1"/>
</dbReference>
<feature type="compositionally biased region" description="Pro residues" evidence="5">
    <location>
        <begin position="534"/>
        <end position="544"/>
    </location>
</feature>
<feature type="region of interest" description="Disordered" evidence="5">
    <location>
        <begin position="513"/>
        <end position="560"/>
    </location>
</feature>
<dbReference type="AlphaFoldDB" id="A0A017TE44"/>
<proteinExistence type="predicted"/>
<dbReference type="GO" id="GO:0004527">
    <property type="term" value="F:exonuclease activity"/>
    <property type="evidence" value="ECO:0007669"/>
    <property type="project" value="UniProtKB-KW"/>
</dbReference>
<keyword evidence="2" id="KW-0547">Nucleotide-binding</keyword>
<feature type="compositionally biased region" description="Low complexity" evidence="5">
    <location>
        <begin position="524"/>
        <end position="533"/>
    </location>
</feature>
<evidence type="ECO:0000313" key="8">
    <source>
        <dbReference type="EMBL" id="EYF07192.1"/>
    </source>
</evidence>
<keyword evidence="3" id="KW-0418">Kinase</keyword>
<keyword evidence="8" id="KW-0378">Hydrolase</keyword>
<dbReference type="Proteomes" id="UP000019678">
    <property type="component" value="Unassembled WGS sequence"/>
</dbReference>
<dbReference type="CDD" id="cd14014">
    <property type="entry name" value="STKc_PknB_like"/>
    <property type="match status" value="1"/>
</dbReference>
<evidence type="ECO:0000256" key="5">
    <source>
        <dbReference type="SAM" id="MobiDB-lite"/>
    </source>
</evidence>
<dbReference type="Gene3D" id="1.10.510.10">
    <property type="entry name" value="Transferase(Phosphotransferase) domain 1"/>
    <property type="match status" value="1"/>
</dbReference>
<keyword evidence="9" id="KW-1185">Reference proteome</keyword>